<evidence type="ECO:0000256" key="2">
    <source>
        <dbReference type="SAM" id="SignalP"/>
    </source>
</evidence>
<dbReference type="InterPro" id="IPR049712">
    <property type="entry name" value="Poly_export"/>
</dbReference>
<feature type="domain" description="Soluble ligand binding" evidence="4">
    <location>
        <begin position="581"/>
        <end position="625"/>
    </location>
</feature>
<sequence>MYKFLFVSLLLLGLAGTAQAQMSDQQVVDYVKNGISAGKDKNQIGRELVVRGVTQSQLERLKVQYEEGKTVDAGMAGVTVGSRQRKSPVDGAVLEVVDSLSAAPTAVAGRNPSRPVFGRNVFNRTNLTFEPNENVATPEHYKLGPGDEVIIDIWGANEANIRQQISPEGNILVSQIGPLYLNGLTIREANEKVREVFARKYAGVAGDDPESQVRITLGQIRTIQINVMGEVAVPGTYRLSSFATVFHALYRAGGVTDIGSLRNIQIMRGGKLLAGLDVYGYILGGKTTDDIRLQEGDVIVVPPYEALVSVEGKVKRPMYYEMKKGETLGTLIDYAGGFTGDAYSKEVRLVRRTGREYCLFNVGSPDYAGFKLDDGDSISVGTILNRFANRVEVRGAVYREGMYELGEDMNTVRQLIDRADGLKGDAFLARALLYREHEDLSIETVAFDLKGVINGTVPDISLRRNDVLEIASVRDLEEKGAFRIEGLVSRPGVYPFADNTTLEDLIIQAGGLLDGASTVRVDVARRLKDPKSLEPSSTLSKVFSFAVKDGFVIEGTPGFVLQPYDMVEVRKSPAYQVQRRVSIDGEVVFAGGYTLIRKNERISDLVKRAGGVTDDAYVRGGRLIREMNDEERAVRDEVVQLARRNGGTDSLAVEKLQMNDRYTVGIELDKALANPGSDYDMVLREGDRLVVPEYVSTVKISGEIMKPNTVLFIRGEKLKYYISQAGGYGSRAKKGKAYIIYMNGTMSRVKGPGKARIEPGCEIVIPGKRARKGISLAEIMGLTTSAASVGTMAASIANMAK</sequence>
<gene>
    <name evidence="5" type="ORF">SAMN05444145_11265</name>
</gene>
<protein>
    <submittedName>
        <fullName evidence="5">Protein involved in polysaccharide export, contains SLBB domain of the beta-grasp fold</fullName>
    </submittedName>
</protein>
<dbReference type="InterPro" id="IPR019554">
    <property type="entry name" value="Soluble_ligand-bd"/>
</dbReference>
<dbReference type="STRING" id="1033731.SAMN05444145_11265"/>
<accession>A0A1H4FU92</accession>
<feature type="domain" description="Polysaccharide export protein N-terminal" evidence="3">
    <location>
        <begin position="136"/>
        <end position="202"/>
    </location>
</feature>
<feature type="domain" description="Soluble ligand binding" evidence="4">
    <location>
        <begin position="308"/>
        <end position="356"/>
    </location>
</feature>
<dbReference type="Proteomes" id="UP000183253">
    <property type="component" value="Unassembled WGS sequence"/>
</dbReference>
<dbReference type="SUPFAM" id="SSF142984">
    <property type="entry name" value="Nqo1 middle domain-like"/>
    <property type="match status" value="1"/>
</dbReference>
<dbReference type="InterPro" id="IPR003715">
    <property type="entry name" value="Poly_export_N"/>
</dbReference>
<evidence type="ECO:0000313" key="6">
    <source>
        <dbReference type="Proteomes" id="UP000183253"/>
    </source>
</evidence>
<keyword evidence="6" id="KW-1185">Reference proteome</keyword>
<dbReference type="EMBL" id="FNRI01000012">
    <property type="protein sequence ID" value="SEB00218.1"/>
    <property type="molecule type" value="Genomic_DNA"/>
</dbReference>
<dbReference type="Pfam" id="PF10531">
    <property type="entry name" value="SLBB"/>
    <property type="match status" value="5"/>
</dbReference>
<dbReference type="Pfam" id="PF02563">
    <property type="entry name" value="Poly_export"/>
    <property type="match status" value="1"/>
</dbReference>
<evidence type="ECO:0000259" key="4">
    <source>
        <dbReference type="Pfam" id="PF10531"/>
    </source>
</evidence>
<reference evidence="5 6" key="1">
    <citation type="submission" date="2016-10" db="EMBL/GenBank/DDBJ databases">
        <authorList>
            <person name="de Groot N.N."/>
        </authorList>
    </citation>
    <scope>NUCLEOTIDE SEQUENCE [LARGE SCALE GENOMIC DNA]</scope>
    <source>
        <strain evidence="5 6">DSM 25383</strain>
    </source>
</reference>
<dbReference type="RefSeq" id="WP_074712136.1">
    <property type="nucleotide sequence ID" value="NZ_FNRI01000012.1"/>
</dbReference>
<dbReference type="OrthoDB" id="9808948at2"/>
<dbReference type="AlphaFoldDB" id="A0A1H4FU92"/>
<feature type="domain" description="Soluble ligand binding" evidence="4">
    <location>
        <begin position="483"/>
        <end position="528"/>
    </location>
</feature>
<feature type="chain" id="PRO_5010357360" evidence="2">
    <location>
        <begin position="21"/>
        <end position="801"/>
    </location>
</feature>
<feature type="domain" description="Soluble ligand binding" evidence="4">
    <location>
        <begin position="226"/>
        <end position="271"/>
    </location>
</feature>
<evidence type="ECO:0000313" key="5">
    <source>
        <dbReference type="EMBL" id="SEB00218.1"/>
    </source>
</evidence>
<proteinExistence type="predicted"/>
<evidence type="ECO:0000259" key="3">
    <source>
        <dbReference type="Pfam" id="PF02563"/>
    </source>
</evidence>
<dbReference type="PANTHER" id="PTHR33619:SF3">
    <property type="entry name" value="POLYSACCHARIDE EXPORT PROTEIN GFCE-RELATED"/>
    <property type="match status" value="1"/>
</dbReference>
<organism evidence="5 6">
    <name type="scientific">Alistipes timonensis JC136</name>
    <dbReference type="NCBI Taxonomy" id="1033731"/>
    <lineage>
        <taxon>Bacteria</taxon>
        <taxon>Pseudomonadati</taxon>
        <taxon>Bacteroidota</taxon>
        <taxon>Bacteroidia</taxon>
        <taxon>Bacteroidales</taxon>
        <taxon>Rikenellaceae</taxon>
        <taxon>Alistipes</taxon>
    </lineage>
</organism>
<name>A0A1H4FU92_9BACT</name>
<evidence type="ECO:0000256" key="1">
    <source>
        <dbReference type="ARBA" id="ARBA00022729"/>
    </source>
</evidence>
<dbReference type="Gene3D" id="3.10.560.10">
    <property type="entry name" value="Outer membrane lipoprotein wza domain like"/>
    <property type="match status" value="6"/>
</dbReference>
<dbReference type="GO" id="GO:0015159">
    <property type="term" value="F:polysaccharide transmembrane transporter activity"/>
    <property type="evidence" value="ECO:0007669"/>
    <property type="project" value="InterPro"/>
</dbReference>
<dbReference type="PANTHER" id="PTHR33619">
    <property type="entry name" value="POLYSACCHARIDE EXPORT PROTEIN GFCE-RELATED"/>
    <property type="match status" value="1"/>
</dbReference>
<keyword evidence="1 2" id="KW-0732">Signal</keyword>
<feature type="signal peptide" evidence="2">
    <location>
        <begin position="1"/>
        <end position="20"/>
    </location>
</feature>
<feature type="domain" description="Soluble ligand binding" evidence="4">
    <location>
        <begin position="698"/>
        <end position="749"/>
    </location>
</feature>